<feature type="compositionally biased region" description="Basic and acidic residues" evidence="1">
    <location>
        <begin position="663"/>
        <end position="673"/>
    </location>
</feature>
<feature type="transmembrane region" description="Helical" evidence="2">
    <location>
        <begin position="253"/>
        <end position="272"/>
    </location>
</feature>
<dbReference type="InterPro" id="IPR038765">
    <property type="entry name" value="Papain-like_cys_pep_sf"/>
</dbReference>
<dbReference type="OrthoDB" id="9804872at2"/>
<proteinExistence type="predicted"/>
<feature type="transmembrane region" description="Helical" evidence="2">
    <location>
        <begin position="177"/>
        <end position="194"/>
    </location>
</feature>
<reference evidence="4 5" key="1">
    <citation type="submission" date="2011-02" db="EMBL/GenBank/DDBJ databases">
        <authorList>
            <person name="Nelson K.E."/>
            <person name="Sutton G."/>
            <person name="Torralba M."/>
            <person name="Durkin S."/>
            <person name="Harkins D."/>
            <person name="Montgomery R."/>
            <person name="Ziemer C."/>
            <person name="Klaassens E."/>
            <person name="Ocuiv P."/>
            <person name="Morrison M."/>
        </authorList>
    </citation>
    <scope>NUCLEOTIDE SEQUENCE [LARGE SCALE GENOMIC DNA]</scope>
    <source>
        <strain evidence="4 5">8</strain>
    </source>
</reference>
<dbReference type="Proteomes" id="UP000004259">
    <property type="component" value="Unassembled WGS sequence"/>
</dbReference>
<dbReference type="PANTHER" id="PTHR42736:SF1">
    <property type="entry name" value="PROTEIN-GLUTAMINE GAMMA-GLUTAMYLTRANSFERASE"/>
    <property type="match status" value="1"/>
</dbReference>
<keyword evidence="5" id="KW-1185">Reference proteome</keyword>
<feature type="transmembrane region" description="Helical" evidence="2">
    <location>
        <begin position="63"/>
        <end position="83"/>
    </location>
</feature>
<dbReference type="SUPFAM" id="SSF54001">
    <property type="entry name" value="Cysteine proteinases"/>
    <property type="match status" value="1"/>
</dbReference>
<dbReference type="PANTHER" id="PTHR42736">
    <property type="entry name" value="PROTEIN-GLUTAMINE GAMMA-GLUTAMYLTRANSFERASE"/>
    <property type="match status" value="1"/>
</dbReference>
<feature type="transmembrane region" description="Helical" evidence="2">
    <location>
        <begin position="766"/>
        <end position="783"/>
    </location>
</feature>
<dbReference type="SMART" id="SM00460">
    <property type="entry name" value="TGc"/>
    <property type="match status" value="1"/>
</dbReference>
<dbReference type="InterPro" id="IPR002931">
    <property type="entry name" value="Transglutaminase-like"/>
</dbReference>
<feature type="compositionally biased region" description="Gly residues" evidence="1">
    <location>
        <begin position="742"/>
        <end position="757"/>
    </location>
</feature>
<dbReference type="eggNOG" id="COG4826">
    <property type="taxonomic scope" value="Bacteria"/>
</dbReference>
<dbReference type="RefSeq" id="WP_002850026.1">
    <property type="nucleotide sequence ID" value="NZ_ADKM02000085.1"/>
</dbReference>
<organism evidence="4 5">
    <name type="scientific">Ruminococcus albus 8</name>
    <dbReference type="NCBI Taxonomy" id="246199"/>
    <lineage>
        <taxon>Bacteria</taxon>
        <taxon>Bacillati</taxon>
        <taxon>Bacillota</taxon>
        <taxon>Clostridia</taxon>
        <taxon>Eubacteriales</taxon>
        <taxon>Oscillospiraceae</taxon>
        <taxon>Ruminococcus</taxon>
    </lineage>
</organism>
<evidence type="ECO:0000259" key="3">
    <source>
        <dbReference type="SMART" id="SM00460"/>
    </source>
</evidence>
<dbReference type="eggNOG" id="COG1305">
    <property type="taxonomic scope" value="Bacteria"/>
</dbReference>
<feature type="transmembrane region" description="Helical" evidence="2">
    <location>
        <begin position="95"/>
        <end position="119"/>
    </location>
</feature>
<feature type="domain" description="Transglutaminase-like" evidence="3">
    <location>
        <begin position="574"/>
        <end position="652"/>
    </location>
</feature>
<dbReference type="AlphaFoldDB" id="E9SCX6"/>
<dbReference type="Gene3D" id="3.10.620.30">
    <property type="match status" value="1"/>
</dbReference>
<evidence type="ECO:0000256" key="1">
    <source>
        <dbReference type="SAM" id="MobiDB-lite"/>
    </source>
</evidence>
<comment type="caution">
    <text evidence="4">The sequence shown here is derived from an EMBL/GenBank/DDBJ whole genome shotgun (WGS) entry which is preliminary data.</text>
</comment>
<accession>E9SCX6</accession>
<evidence type="ECO:0000313" key="4">
    <source>
        <dbReference type="EMBL" id="EGC02939.1"/>
    </source>
</evidence>
<feature type="compositionally biased region" description="Low complexity" evidence="1">
    <location>
        <begin position="674"/>
        <end position="689"/>
    </location>
</feature>
<protein>
    <submittedName>
        <fullName evidence="4">Transglutaminase-like protein</fullName>
    </submittedName>
</protein>
<keyword evidence="2" id="KW-0812">Transmembrane</keyword>
<feature type="transmembrane region" description="Helical" evidence="2">
    <location>
        <begin position="35"/>
        <end position="57"/>
    </location>
</feature>
<evidence type="ECO:0000313" key="5">
    <source>
        <dbReference type="Proteomes" id="UP000004259"/>
    </source>
</evidence>
<keyword evidence="2" id="KW-0472">Membrane</keyword>
<feature type="transmembrane region" description="Helical" evidence="2">
    <location>
        <begin position="150"/>
        <end position="170"/>
    </location>
</feature>
<dbReference type="STRING" id="246199.CUS_6730"/>
<feature type="transmembrane region" description="Helical" evidence="2">
    <location>
        <begin position="200"/>
        <end position="217"/>
    </location>
</feature>
<evidence type="ECO:0000256" key="2">
    <source>
        <dbReference type="SAM" id="Phobius"/>
    </source>
</evidence>
<sequence length="908" mass="100157">MRNDKIKETGIVGSGGVCIDGDIAMRFGSYHSASMFFAFRIMLAFLATFSTALLAVSFTDAKIRPVLIFYDCAVAVLSLSLMFSKHSVVRICSALVAGIYAAPIIFHIKMTAYGFMIAANGYLTKGELPEQGTGQFKHLLTTQSEVSQSLYYFFTGLIFIVALGAVIACVMRIDFPVLFIVTFPVVELGLYLGFEVPVFAALLMIVSWVTVLSMNIINHTTNKAGRKNTFAVHERTKTFYFTSSQAKAEFYTVYIRFVALLTAGVFILVVLFSKISGFYRPASFDELRYNLHHAVERFDLTHADDFLIDVNGGSNLYGVTTVGGTNGGVLGTTNGITFNGSKALQIKTEAFNYTMYLRGYVAGEYKDNKWQPHDGDSTIREVGDELAQKGYYVQDLDYMLLDGYDESTGSHTAQMEIKVKGACSKFVYAPYGTDYSTSSVMSENEMTPYNDAYVRISQSNTDYNMIYKNFSAPDWYSRSAMLGSCMLDYEKSIAPTMAMYEDYISKHYTKSEKLKSLDEMYDYICTNYLDGSPEYAGYQQVCQAIKLYFHDMGFTYDTNPGKTPDGEDFIEYFLTKQKKGYCAYFASVGAQLMRKFGYPSRYVEGYMILPSQLNISTESDGIYDVEVKDKCAHAWAEVFIDGVGWVPAEFTPGYDNDNPNLTPKEKGTDKKNDSSSQSSKPDTSSSSSPEKPKSDSSKSNVSKSGGNNSKPSSDSRKSQGGGGQKTGGKSGGSNSSQAGKPAGKGGTNSGGKGGGVSTGISPAARTVLMTLGAIVIGIAAVLINRRRNLDKMHDRCSQKDLNKRVMAIYSYSLKYLSVLNIEVKKNISDMQLCNELLVKCHEQRIHELDSKLAELTAIAVQAHMSPERISEEDAEKAAEILRCISEEVVAKRADALTMLSAKFLYCLY</sequence>
<feature type="compositionally biased region" description="Gly residues" evidence="1">
    <location>
        <begin position="719"/>
        <end position="731"/>
    </location>
</feature>
<keyword evidence="2" id="KW-1133">Transmembrane helix</keyword>
<dbReference type="Pfam" id="PF01841">
    <property type="entry name" value="Transglut_core"/>
    <property type="match status" value="1"/>
</dbReference>
<feature type="compositionally biased region" description="Low complexity" evidence="1">
    <location>
        <begin position="697"/>
        <end position="712"/>
    </location>
</feature>
<name>E9SCX6_RUMAL</name>
<dbReference type="InterPro" id="IPR052901">
    <property type="entry name" value="Bact_TGase-like"/>
</dbReference>
<feature type="region of interest" description="Disordered" evidence="1">
    <location>
        <begin position="651"/>
        <end position="757"/>
    </location>
</feature>
<gene>
    <name evidence="4" type="ORF">CUS_6730</name>
</gene>
<dbReference type="EMBL" id="ADKM02000085">
    <property type="protein sequence ID" value="EGC02939.1"/>
    <property type="molecule type" value="Genomic_DNA"/>
</dbReference>